<evidence type="ECO:0000256" key="3">
    <source>
        <dbReference type="ARBA" id="ARBA00004496"/>
    </source>
</evidence>
<evidence type="ECO:0000256" key="7">
    <source>
        <dbReference type="ARBA" id="ARBA00022679"/>
    </source>
</evidence>
<protein>
    <recommendedName>
        <fullName evidence="12">U-box domain-containing protein</fullName>
    </recommendedName>
</protein>
<evidence type="ECO:0000313" key="14">
    <source>
        <dbReference type="Proteomes" id="UP000664132"/>
    </source>
</evidence>
<dbReference type="UniPathway" id="UPA00143"/>
<feature type="compositionally biased region" description="Pro residues" evidence="11">
    <location>
        <begin position="1"/>
        <end position="10"/>
    </location>
</feature>
<evidence type="ECO:0000256" key="1">
    <source>
        <dbReference type="ARBA" id="ARBA00000900"/>
    </source>
</evidence>
<dbReference type="Pfam" id="PF10408">
    <property type="entry name" value="Ufd2P_core"/>
    <property type="match status" value="1"/>
</dbReference>
<evidence type="ECO:0000256" key="10">
    <source>
        <dbReference type="ARBA" id="ARBA00023242"/>
    </source>
</evidence>
<feature type="compositionally biased region" description="Basic and acidic residues" evidence="11">
    <location>
        <begin position="14"/>
        <end position="23"/>
    </location>
</feature>
<keyword evidence="9" id="KW-0413">Isomerase</keyword>
<feature type="region of interest" description="Disordered" evidence="11">
    <location>
        <begin position="1"/>
        <end position="143"/>
    </location>
</feature>
<gene>
    <name evidence="13" type="ORF">IFR04_002377</name>
</gene>
<dbReference type="FunFam" id="3.30.40.10:FF:000055">
    <property type="entry name" value="Ubiquitin conjugation factor e4 a"/>
    <property type="match status" value="1"/>
</dbReference>
<evidence type="ECO:0000313" key="13">
    <source>
        <dbReference type="EMBL" id="KAG4424499.1"/>
    </source>
</evidence>
<dbReference type="InterPro" id="IPR013083">
    <property type="entry name" value="Znf_RING/FYVE/PHD"/>
</dbReference>
<evidence type="ECO:0000256" key="11">
    <source>
        <dbReference type="SAM" id="MobiDB-lite"/>
    </source>
</evidence>
<dbReference type="OrthoDB" id="20295at2759"/>
<dbReference type="Gene3D" id="3.30.40.10">
    <property type="entry name" value="Zinc/RING finger domain, C3HC4 (zinc finger)"/>
    <property type="match status" value="1"/>
</dbReference>
<dbReference type="InterPro" id="IPR003613">
    <property type="entry name" value="Ubox_domain"/>
</dbReference>
<comment type="subcellular location">
    <subcellularLocation>
        <location evidence="3">Cytoplasm</location>
    </subcellularLocation>
    <subcellularLocation>
        <location evidence="2">Nucleus</location>
    </subcellularLocation>
</comment>
<comment type="caution">
    <text evidence="13">The sequence shown here is derived from an EMBL/GenBank/DDBJ whole genome shotgun (WGS) entry which is preliminary data.</text>
</comment>
<feature type="compositionally biased region" description="Polar residues" evidence="11">
    <location>
        <begin position="99"/>
        <end position="115"/>
    </location>
</feature>
<dbReference type="GO" id="GO:0003755">
    <property type="term" value="F:peptidyl-prolyl cis-trans isomerase activity"/>
    <property type="evidence" value="ECO:0007669"/>
    <property type="project" value="UniProtKB-KW"/>
</dbReference>
<evidence type="ECO:0000256" key="4">
    <source>
        <dbReference type="ARBA" id="ARBA00004906"/>
    </source>
</evidence>
<keyword evidence="7" id="KW-0808">Transferase</keyword>
<dbReference type="GO" id="GO:0034450">
    <property type="term" value="F:ubiquitin-ubiquitin ligase activity"/>
    <property type="evidence" value="ECO:0007669"/>
    <property type="project" value="InterPro"/>
</dbReference>
<evidence type="ECO:0000256" key="6">
    <source>
        <dbReference type="ARBA" id="ARBA00022490"/>
    </source>
</evidence>
<evidence type="ECO:0000256" key="9">
    <source>
        <dbReference type="ARBA" id="ARBA00023110"/>
    </source>
</evidence>
<dbReference type="Proteomes" id="UP000664132">
    <property type="component" value="Unassembled WGS sequence"/>
</dbReference>
<evidence type="ECO:0000259" key="12">
    <source>
        <dbReference type="PROSITE" id="PS51698"/>
    </source>
</evidence>
<feature type="domain" description="U-box" evidence="12">
    <location>
        <begin position="1012"/>
        <end position="1086"/>
    </location>
</feature>
<feature type="compositionally biased region" description="Low complexity" evidence="11">
    <location>
        <begin position="44"/>
        <end position="64"/>
    </location>
</feature>
<comment type="pathway">
    <text evidence="4">Protein modification; protein ubiquitination.</text>
</comment>
<keyword evidence="8" id="KW-0833">Ubl conjugation pathway</keyword>
<keyword evidence="14" id="KW-1185">Reference proteome</keyword>
<comment type="catalytic activity">
    <reaction evidence="1">
        <text>S-ubiquitinyl-[E2 ubiquitin-conjugating enzyme]-L-cysteine + [acceptor protein]-L-lysine = [E2 ubiquitin-conjugating enzyme]-L-cysteine + N(6)-ubiquitinyl-[acceptor protein]-L-lysine.</text>
        <dbReference type="EC" id="2.3.2.27"/>
    </reaction>
</comment>
<comment type="similarity">
    <text evidence="5">Belongs to the ubiquitin conjugation factor E4 family.</text>
</comment>
<keyword evidence="9" id="KW-0697">Rotamase</keyword>
<dbReference type="InterPro" id="IPR019474">
    <property type="entry name" value="Ub_conjug_fac_E4_core"/>
</dbReference>
<name>A0A8H7WGJ4_9HELO</name>
<dbReference type="InterPro" id="IPR045132">
    <property type="entry name" value="UBE4"/>
</dbReference>
<evidence type="ECO:0000256" key="8">
    <source>
        <dbReference type="ARBA" id="ARBA00022786"/>
    </source>
</evidence>
<dbReference type="PANTHER" id="PTHR13931:SF2">
    <property type="entry name" value="UBIQUITIN CONJUGATION FACTOR E4 B"/>
    <property type="match status" value="1"/>
</dbReference>
<organism evidence="13 14">
    <name type="scientific">Cadophora malorum</name>
    <dbReference type="NCBI Taxonomy" id="108018"/>
    <lineage>
        <taxon>Eukaryota</taxon>
        <taxon>Fungi</taxon>
        <taxon>Dikarya</taxon>
        <taxon>Ascomycota</taxon>
        <taxon>Pezizomycotina</taxon>
        <taxon>Leotiomycetes</taxon>
        <taxon>Helotiales</taxon>
        <taxon>Ploettnerulaceae</taxon>
        <taxon>Cadophora</taxon>
    </lineage>
</organism>
<dbReference type="GO" id="GO:0000209">
    <property type="term" value="P:protein polyubiquitination"/>
    <property type="evidence" value="ECO:0007669"/>
    <property type="project" value="TreeGrafter"/>
</dbReference>
<proteinExistence type="inferred from homology"/>
<dbReference type="GO" id="GO:0005634">
    <property type="term" value="C:nucleus"/>
    <property type="evidence" value="ECO:0007669"/>
    <property type="project" value="UniProtKB-SubCell"/>
</dbReference>
<reference evidence="13" key="1">
    <citation type="submission" date="2021-02" db="EMBL/GenBank/DDBJ databases">
        <title>Genome sequence Cadophora malorum strain M34.</title>
        <authorList>
            <person name="Stefanovic E."/>
            <person name="Vu D."/>
            <person name="Scully C."/>
            <person name="Dijksterhuis J."/>
            <person name="Roader J."/>
            <person name="Houbraken J."/>
        </authorList>
    </citation>
    <scope>NUCLEOTIDE SEQUENCE</scope>
    <source>
        <strain evidence="13">M34</strain>
    </source>
</reference>
<dbReference type="SUPFAM" id="SSF57850">
    <property type="entry name" value="RING/U-box"/>
    <property type="match status" value="1"/>
</dbReference>
<dbReference type="PANTHER" id="PTHR13931">
    <property type="entry name" value="UBIQUITINATION FACTOR E4"/>
    <property type="match status" value="1"/>
</dbReference>
<dbReference type="GO" id="GO:0005737">
    <property type="term" value="C:cytoplasm"/>
    <property type="evidence" value="ECO:0007669"/>
    <property type="project" value="UniProtKB-SubCell"/>
</dbReference>
<dbReference type="GO" id="GO:0000151">
    <property type="term" value="C:ubiquitin ligase complex"/>
    <property type="evidence" value="ECO:0007669"/>
    <property type="project" value="InterPro"/>
</dbReference>
<keyword evidence="6" id="KW-0963">Cytoplasm</keyword>
<dbReference type="SMART" id="SM00504">
    <property type="entry name" value="Ubox"/>
    <property type="match status" value="1"/>
</dbReference>
<dbReference type="GO" id="GO:0006511">
    <property type="term" value="P:ubiquitin-dependent protein catabolic process"/>
    <property type="evidence" value="ECO:0007669"/>
    <property type="project" value="InterPro"/>
</dbReference>
<dbReference type="EMBL" id="JAFJYH010000020">
    <property type="protein sequence ID" value="KAG4424499.1"/>
    <property type="molecule type" value="Genomic_DNA"/>
</dbReference>
<dbReference type="AlphaFoldDB" id="A0A8H7WGJ4"/>
<dbReference type="GO" id="GO:0036503">
    <property type="term" value="P:ERAD pathway"/>
    <property type="evidence" value="ECO:0007669"/>
    <property type="project" value="InterPro"/>
</dbReference>
<accession>A0A8H7WGJ4</accession>
<evidence type="ECO:0000256" key="2">
    <source>
        <dbReference type="ARBA" id="ARBA00004123"/>
    </source>
</evidence>
<sequence>MENDPQPPANVPEAPDKEKMDQIRKRRMEKLSGTPNSKPEGEKASISSSSSPPAPDNTPSADSAQAPSKKIQISKAVPSKVADTSNPFTKMGAQARAANLTSAPSTVRTPDTAASTLKRKRAELDSQTSPRPPRTSTTPAADEPVEQWENRILSNIFRITLDPQQKTDGSHKLILLPNLRQELIDEEAPVLLTKDRLDSALLEAGSTIQHNKSILDYLLPCWKRVVKATKGLKGYAGAKDAILKEAKRLCMSYCIFAVEMPELYGRNPNAATDSLTPYLLFEGGEDMGICPDFLTELVSRFEEDETVKPMITKAVSGISLQLSNMTMNDNYKPHVNALKGLCQFKPIATAIALDPLFQMATSAPGIEKHTLLGPFFRISPLQPEVTKEYFAGPKTMDKRHIHNSQEALRLTLQAHQRDLLDIVNQLVRASPEAKNQTLQWFAYIVNSNHKRRAIRPDATQLSTDGFLMNVTVVLDGLCEPFMDTMFSKVDRIDVEYLRRKPRVDIKEETKLNADQTASDEYYDVEVSGTSNFISEVFFLTLAAHHYGSEATNSMLKTLDKDIKYLTGKVAELEAERPKFANSPMNMARFEEQLRRFNEVLDKSMSLKYAIEGVLFDKVMQAKSLMFMRVVTVWLLRVATSSNYTPDKTIQLPLSDVQPDAFKYLPEYVLEDIVGNFNFVFRYIPDVMISAVGDELIALCITFLTNSDYIKNPYLKAKLVSLLFNGTWPVYHRTKGVLGDSLIGLKFANDHLLHALMKFYIEVESTGAHTQFYDKFNIRYEIFQVIKCIWTNDVYQQRLTQESRTNIDFFLRFVNLLLNDATYVLDEALTKFPKIHDLQEELRNPHSGLTAEERTTKEEELASAENQAQSYMQLTNETVSMMKLFTKTLSASFTMPEIVDRVAAMLNYTLDTLVGHKSANLKVDDPKKYAFQPKTLLGEFFDIYLNLSVSEAFIVAVARDGRSYKPENFDAATRIISRYSLRSGEDIAAFEKLKERFKIARFNDDQEEEDMGEAPEEFMDPLMATLMTDPVMLPVSRTILDRSTIRSHLLSDPNDPYSRAPLKIEDVIPQPELQARIEAWRAQARAAARAARAAKLQATQTAAPETTAMETTE</sequence>
<evidence type="ECO:0000256" key="5">
    <source>
        <dbReference type="ARBA" id="ARBA00007434"/>
    </source>
</evidence>
<dbReference type="Pfam" id="PF04564">
    <property type="entry name" value="U-box"/>
    <property type="match status" value="1"/>
</dbReference>
<dbReference type="PROSITE" id="PS51698">
    <property type="entry name" value="U_BOX"/>
    <property type="match status" value="1"/>
</dbReference>
<keyword evidence="10" id="KW-0539">Nucleus</keyword>